<keyword evidence="3" id="KW-0479">Metal-binding</keyword>
<dbReference type="Gene3D" id="3.50.50.60">
    <property type="entry name" value="FAD/NAD(P)-binding domain"/>
    <property type="match status" value="2"/>
</dbReference>
<dbReference type="PRINTS" id="PR00469">
    <property type="entry name" value="PNDRDTASEII"/>
</dbReference>
<dbReference type="Proteomes" id="UP000193450">
    <property type="component" value="Chromosome"/>
</dbReference>
<dbReference type="Pfam" id="PF00027">
    <property type="entry name" value="cNMP_binding"/>
    <property type="match status" value="2"/>
</dbReference>
<evidence type="ECO:0000256" key="1">
    <source>
        <dbReference type="ARBA" id="ARBA00022448"/>
    </source>
</evidence>
<dbReference type="KEGG" id="osg:BST96_10895"/>
<dbReference type="SMART" id="SM00100">
    <property type="entry name" value="cNMP"/>
    <property type="match status" value="2"/>
</dbReference>
<dbReference type="Gene3D" id="3.30.70.20">
    <property type="match status" value="2"/>
</dbReference>
<keyword evidence="1" id="KW-0813">Transport</keyword>
<feature type="domain" description="Cyclic nucleotide-binding" evidence="7">
    <location>
        <begin position="523"/>
        <end position="642"/>
    </location>
</feature>
<sequence>MSNRFHIAVVGSGPAGLSAAGRAAFYDKQKREADPSHDYTHVLLESFEKPAKTIQRYQKGKHVMAEPGFLDLRSDFDFAAGSRETILGGWEQRVDDSDVNIRYNTEVTKIEGQKGDFALTLKDGSVIHADYVILAIGLEGNPRKLGVPGEDFPLVQYTLDDPTAHSDETVVVVGAGDSAIENALGLVKQNKVAILNRRDEFSRAKEGNLNAILAANADASVPLTCYYSTSVKHITQTEEGGYEITLNTSEGEESFACDRVIARLGGVPPRGFVESIGVEFPNKKPDAIPELTGKYESNVEGLYIIGSLAGYPLIKQAMNQGYDVVEYILGHDIKPADHPLLELQFNLLPYLKDVDDLVTLFQQRIPMFREMNALQFRELVIESDILVSYEDGPMLEDVQSKAKALEEKLAQRDPRPRFTKIIRAGDAIYRDGDFTNSFFTIVEGEVKVDMPGIAKPMTYTRGQFFGEASLLSGRPREGNAIAGKDCIIVETPRRTMVKLMNSNDEVRDGIDLIFIVRALQKHVAPQLSVAKLSEFAASAELRTYKAGEVLFKQGEVGDSLHIIRRGSVSLLRETNGEKIVVAQHQSGKIVGEMSLMGDPIRRETATAAVLTETIELDRKSFMRLVKADTSRIEVLQSNASERAVTHTTMEARPEVGSVMQFLMDEGLGEATNCLVIAEDLCVGCDNCEKACAETHNGISRLDRKSGASYGELHIPVSCRHCEQPHCMKDCPPNAIHRASSGEVFIDNNCIGCGNCESNCPYDVIKLAYDAPKKPGFWSWLLFGSGSGPGEELGYSPDEVAKKKGKKAVKCDACMSQPSGPACVNSCPTGAAARLSPEQFLQLVEKR</sequence>
<dbReference type="SUPFAM" id="SSF51905">
    <property type="entry name" value="FAD/NAD(P)-binding domain"/>
    <property type="match status" value="1"/>
</dbReference>
<feature type="domain" description="Cyclic nucleotide-binding" evidence="7">
    <location>
        <begin position="418"/>
        <end position="517"/>
    </location>
</feature>
<dbReference type="PANTHER" id="PTHR42859">
    <property type="entry name" value="OXIDOREDUCTASE"/>
    <property type="match status" value="1"/>
</dbReference>
<dbReference type="CDD" id="cd16367">
    <property type="entry name" value="DMSOR_beta_like"/>
    <property type="match status" value="1"/>
</dbReference>
<keyword evidence="2" id="KW-0004">4Fe-4S</keyword>
<dbReference type="Pfam" id="PF13738">
    <property type="entry name" value="Pyr_redox_3"/>
    <property type="match status" value="1"/>
</dbReference>
<evidence type="ECO:0000313" key="9">
    <source>
        <dbReference type="EMBL" id="ARN74583.1"/>
    </source>
</evidence>
<dbReference type="PROSITE" id="PS00198">
    <property type="entry name" value="4FE4S_FER_1"/>
    <property type="match status" value="1"/>
</dbReference>
<feature type="domain" description="4Fe-4S ferredoxin-type" evidence="8">
    <location>
        <begin position="672"/>
        <end position="703"/>
    </location>
</feature>
<dbReference type="GO" id="GO:0046872">
    <property type="term" value="F:metal ion binding"/>
    <property type="evidence" value="ECO:0007669"/>
    <property type="project" value="UniProtKB-KW"/>
</dbReference>
<dbReference type="InterPro" id="IPR017896">
    <property type="entry name" value="4Fe4S_Fe-S-bd"/>
</dbReference>
<feature type="domain" description="4Fe-4S ferredoxin-type" evidence="8">
    <location>
        <begin position="741"/>
        <end position="769"/>
    </location>
</feature>
<dbReference type="Pfam" id="PF13247">
    <property type="entry name" value="Fer4_11"/>
    <property type="match status" value="1"/>
</dbReference>
<dbReference type="EMBL" id="CP019343">
    <property type="protein sequence ID" value="ARN74583.1"/>
    <property type="molecule type" value="Genomic_DNA"/>
</dbReference>
<evidence type="ECO:0000256" key="5">
    <source>
        <dbReference type="ARBA" id="ARBA00023004"/>
    </source>
</evidence>
<dbReference type="InterPro" id="IPR036188">
    <property type="entry name" value="FAD/NAD-bd_sf"/>
</dbReference>
<dbReference type="Gene3D" id="2.60.120.10">
    <property type="entry name" value="Jelly Rolls"/>
    <property type="match status" value="2"/>
</dbReference>
<evidence type="ECO:0000256" key="6">
    <source>
        <dbReference type="ARBA" id="ARBA00023014"/>
    </source>
</evidence>
<evidence type="ECO:0000256" key="4">
    <source>
        <dbReference type="ARBA" id="ARBA00022982"/>
    </source>
</evidence>
<dbReference type="InterPro" id="IPR018490">
    <property type="entry name" value="cNMP-bd_dom_sf"/>
</dbReference>
<dbReference type="SUPFAM" id="SSF51206">
    <property type="entry name" value="cAMP-binding domain-like"/>
    <property type="match status" value="2"/>
</dbReference>
<gene>
    <name evidence="9" type="ORF">BST96_10895</name>
</gene>
<dbReference type="RefSeq" id="WP_085758730.1">
    <property type="nucleotide sequence ID" value="NZ_CP019343.1"/>
</dbReference>
<evidence type="ECO:0000259" key="7">
    <source>
        <dbReference type="PROSITE" id="PS50042"/>
    </source>
</evidence>
<evidence type="ECO:0000256" key="2">
    <source>
        <dbReference type="ARBA" id="ARBA00022485"/>
    </source>
</evidence>
<keyword evidence="4" id="KW-0249">Electron transport</keyword>
<keyword evidence="5" id="KW-0408">Iron</keyword>
<dbReference type="PRINTS" id="PR00368">
    <property type="entry name" value="FADPNR"/>
</dbReference>
<keyword evidence="10" id="KW-1185">Reference proteome</keyword>
<dbReference type="PANTHER" id="PTHR42859:SF10">
    <property type="entry name" value="DIMETHYLSULFOXIDE REDUCTASE CHAIN B"/>
    <property type="match status" value="1"/>
</dbReference>
<dbReference type="GO" id="GO:0051539">
    <property type="term" value="F:4 iron, 4 sulfur cluster binding"/>
    <property type="evidence" value="ECO:0007669"/>
    <property type="project" value="UniProtKB-KW"/>
</dbReference>
<dbReference type="PROSITE" id="PS51379">
    <property type="entry name" value="4FE4S_FER_2"/>
    <property type="match status" value="2"/>
</dbReference>
<dbReference type="InterPro" id="IPR014710">
    <property type="entry name" value="RmlC-like_jellyroll"/>
</dbReference>
<dbReference type="InterPro" id="IPR050294">
    <property type="entry name" value="RnfB_subfamily"/>
</dbReference>
<evidence type="ECO:0000259" key="8">
    <source>
        <dbReference type="PROSITE" id="PS51379"/>
    </source>
</evidence>
<name>A0A1X9NKV1_9GAMM</name>
<organism evidence="9 10">
    <name type="scientific">Oceanicoccus sagamiensis</name>
    <dbReference type="NCBI Taxonomy" id="716816"/>
    <lineage>
        <taxon>Bacteria</taxon>
        <taxon>Pseudomonadati</taxon>
        <taxon>Pseudomonadota</taxon>
        <taxon>Gammaproteobacteria</taxon>
        <taxon>Cellvibrionales</taxon>
        <taxon>Spongiibacteraceae</taxon>
        <taxon>Oceanicoccus</taxon>
    </lineage>
</organism>
<dbReference type="STRING" id="716816.BST96_10895"/>
<dbReference type="OrthoDB" id="9808559at2"/>
<accession>A0A1X9NKV1</accession>
<dbReference type="InterPro" id="IPR017900">
    <property type="entry name" value="4Fe4S_Fe_S_CS"/>
</dbReference>
<protein>
    <submittedName>
        <fullName evidence="9">Cyclic nucleotide-binding protein</fullName>
    </submittedName>
</protein>
<dbReference type="InterPro" id="IPR000595">
    <property type="entry name" value="cNMP-bd_dom"/>
</dbReference>
<keyword evidence="6" id="KW-0411">Iron-sulfur</keyword>
<evidence type="ECO:0000256" key="3">
    <source>
        <dbReference type="ARBA" id="ARBA00022723"/>
    </source>
</evidence>
<evidence type="ECO:0000313" key="10">
    <source>
        <dbReference type="Proteomes" id="UP000193450"/>
    </source>
</evidence>
<dbReference type="SUPFAM" id="SSF54862">
    <property type="entry name" value="4Fe-4S ferredoxins"/>
    <property type="match status" value="1"/>
</dbReference>
<dbReference type="AlphaFoldDB" id="A0A1X9NKV1"/>
<dbReference type="CDD" id="cd00038">
    <property type="entry name" value="CAP_ED"/>
    <property type="match status" value="2"/>
</dbReference>
<reference evidence="9 10" key="1">
    <citation type="submission" date="2016-11" db="EMBL/GenBank/DDBJ databases">
        <title>Trade-off between light-utilization and light-protection in marine flavobacteria.</title>
        <authorList>
            <person name="Kumagai Y."/>
        </authorList>
    </citation>
    <scope>NUCLEOTIDE SEQUENCE [LARGE SCALE GENOMIC DNA]</scope>
    <source>
        <strain evidence="9 10">NBRC 107125</strain>
    </source>
</reference>
<proteinExistence type="predicted"/>
<dbReference type="PROSITE" id="PS50042">
    <property type="entry name" value="CNMP_BINDING_3"/>
    <property type="match status" value="2"/>
</dbReference>